<dbReference type="PANTHER" id="PTHR10174:SF224">
    <property type="entry name" value="RETINOL-BINDING PROTEIN PINTA"/>
    <property type="match status" value="1"/>
</dbReference>
<accession>A0A7R8UW92</accession>
<dbReference type="SUPFAM" id="SSF46938">
    <property type="entry name" value="CRAL/TRIO N-terminal domain"/>
    <property type="match status" value="1"/>
</dbReference>
<dbReference type="InterPro" id="IPR011074">
    <property type="entry name" value="CRAL/TRIO_N_dom"/>
</dbReference>
<sequence length="338" mass="38781">MFVSNSADCNYFINLLVKLLNRGYWGIITRKCFDDSSVLCSGYAVITMSLIEIRPLPQFLLEKAAKEINEVPKRIPDDLRVLRDWLKKEPHLISRTDDQFLVCFLRGCKHSLERSKEKLESYYTLRTAVPEFFTKRDPTDPEFIDLISKGLVCPLPIPHPKGSRIILCKPGVYDVNRHGFITCMKYSLMLIDRNFVEDDYFNICGYNIFLDMKGFTGKHIAQVTVPILKKVAELFKDALVALAKTFLPAKIANQIYFHSDIKSVYKFLPQSCLPAEYGGDAGTVAEITSNYMEMYLSDEKWFIQDAKYRTDESKRRGAPVTPSDLFGIDGSFRKLEID</sequence>
<dbReference type="InParanoid" id="A0A7R8UW92"/>
<dbReference type="OrthoDB" id="6682367at2759"/>
<dbReference type="AlphaFoldDB" id="A0A7R8UW92"/>
<dbReference type="SUPFAM" id="SSF52087">
    <property type="entry name" value="CRAL/TRIO domain"/>
    <property type="match status" value="1"/>
</dbReference>
<feature type="domain" description="CRAL/TRIO N-terminal" evidence="1">
    <location>
        <begin position="97"/>
        <end position="122"/>
    </location>
</feature>
<dbReference type="Pfam" id="PF00650">
    <property type="entry name" value="CRAL_TRIO"/>
    <property type="match status" value="2"/>
</dbReference>
<dbReference type="GO" id="GO:1902936">
    <property type="term" value="F:phosphatidylinositol bisphosphate binding"/>
    <property type="evidence" value="ECO:0007669"/>
    <property type="project" value="TreeGrafter"/>
</dbReference>
<organism evidence="2 3">
    <name type="scientific">Hermetia illucens</name>
    <name type="common">Black soldier fly</name>
    <dbReference type="NCBI Taxonomy" id="343691"/>
    <lineage>
        <taxon>Eukaryota</taxon>
        <taxon>Metazoa</taxon>
        <taxon>Ecdysozoa</taxon>
        <taxon>Arthropoda</taxon>
        <taxon>Hexapoda</taxon>
        <taxon>Insecta</taxon>
        <taxon>Pterygota</taxon>
        <taxon>Neoptera</taxon>
        <taxon>Endopterygota</taxon>
        <taxon>Diptera</taxon>
        <taxon>Brachycera</taxon>
        <taxon>Stratiomyomorpha</taxon>
        <taxon>Stratiomyidae</taxon>
        <taxon>Hermetiinae</taxon>
        <taxon>Hermetia</taxon>
    </lineage>
</organism>
<dbReference type="PANTHER" id="PTHR10174">
    <property type="entry name" value="ALPHA-TOCOPHEROL TRANSFER PROTEIN-RELATED"/>
    <property type="match status" value="1"/>
</dbReference>
<dbReference type="GO" id="GO:0016020">
    <property type="term" value="C:membrane"/>
    <property type="evidence" value="ECO:0007669"/>
    <property type="project" value="TreeGrafter"/>
</dbReference>
<dbReference type="InterPro" id="IPR001251">
    <property type="entry name" value="CRAL-TRIO_dom"/>
</dbReference>
<name>A0A7R8UW92_HERIL</name>
<evidence type="ECO:0000259" key="1">
    <source>
        <dbReference type="SMART" id="SM01100"/>
    </source>
</evidence>
<dbReference type="Proteomes" id="UP000594454">
    <property type="component" value="Chromosome 4"/>
</dbReference>
<evidence type="ECO:0000313" key="2">
    <source>
        <dbReference type="EMBL" id="CAD7088249.1"/>
    </source>
</evidence>
<evidence type="ECO:0000313" key="3">
    <source>
        <dbReference type="Proteomes" id="UP000594454"/>
    </source>
</evidence>
<keyword evidence="3" id="KW-1185">Reference proteome</keyword>
<dbReference type="Gene3D" id="1.10.8.20">
    <property type="entry name" value="N-terminal domain of phosphatidylinositol transfer protein sec14p"/>
    <property type="match status" value="1"/>
</dbReference>
<dbReference type="Gene3D" id="3.40.525.10">
    <property type="entry name" value="CRAL-TRIO lipid binding domain"/>
    <property type="match status" value="2"/>
</dbReference>
<protein>
    <recommendedName>
        <fullName evidence="1">CRAL/TRIO N-terminal domain-containing protein</fullName>
    </recommendedName>
</protein>
<reference evidence="2 3" key="1">
    <citation type="submission" date="2020-11" db="EMBL/GenBank/DDBJ databases">
        <authorList>
            <person name="Wallbank WR R."/>
            <person name="Pardo Diaz C."/>
            <person name="Kozak K."/>
            <person name="Martin S."/>
            <person name="Jiggins C."/>
            <person name="Moest M."/>
            <person name="Warren A I."/>
            <person name="Generalovic N T."/>
            <person name="Byers J.R.P. K."/>
            <person name="Montejo-Kovacevich G."/>
            <person name="Yen C E."/>
        </authorList>
    </citation>
    <scope>NUCLEOTIDE SEQUENCE [LARGE SCALE GENOMIC DNA]</scope>
</reference>
<dbReference type="InterPro" id="IPR036865">
    <property type="entry name" value="CRAL-TRIO_dom_sf"/>
</dbReference>
<proteinExistence type="predicted"/>
<dbReference type="CDD" id="cd00170">
    <property type="entry name" value="SEC14"/>
    <property type="match status" value="1"/>
</dbReference>
<gene>
    <name evidence="2" type="ORF">HERILL_LOCUS10893</name>
</gene>
<dbReference type="InterPro" id="IPR036273">
    <property type="entry name" value="CRAL/TRIO_N_dom_sf"/>
</dbReference>
<dbReference type="SMART" id="SM01100">
    <property type="entry name" value="CRAL_TRIO_N"/>
    <property type="match status" value="1"/>
</dbReference>
<dbReference type="EMBL" id="LR899012">
    <property type="protein sequence ID" value="CAD7088249.1"/>
    <property type="molecule type" value="Genomic_DNA"/>
</dbReference>